<sequence length="652" mass="72553">MRLIIRLVSALGIVGCLTLLYLHAQRIASGSLPSLASSLFGVSDNGQPEPYVYPHRETIGIEKVDIKHVAVPSDDPKVLKAGLTAEETIEKKISGGVTAVLHPQKEEGAQDTVYQELRVALDAADRLEKAPILSFEKSLQLNKETCPLQGYNYDRANLKGNYKQWSALSDKDIATFRHKLIMGLREIGIQSDKMPQALIELRLTESERKDKLLGRGIVFSAGDGNALRRVLLNVKLLREHGCTLPVEVFSWAWEADALPAEVIAELTQLNVRLQVASGGLEKADGWKDFRIKPLAILQSSFEHVLWLDSDSFTLRDPSYLFDSAIFRDSGLLLWPDFTKSQPRNPIWRIIGQPCRPEHEGESGQIVIDKHMHRATLQLATWFATTQSEDQKLWYSHFGGDRDSFRISAVILGSPFKGPRRLLSIAGQQVQSQPLAKTALPDEKDENGKPIPEDVREAFLIESRVRGLHAAGHTMLQYDMDGQALFVHANLIKHGALPRDQRIWSVVTRLRNDRIPGGSYGSFAQEAPSTTTETFDETVARGGWKSDEERHQEQEALFGQAFANKIAPPEKRDAPMDIQTTDVQFGRGVIIHVAQSPLSTMMLDLAKVLNTGEAVQVGTEKPDGSSPFVIEPVKPGDDLWRFEDLYLKLGGTT</sequence>
<proteinExistence type="inferred from homology"/>
<dbReference type="Proteomes" id="UP000193685">
    <property type="component" value="Unassembled WGS sequence"/>
</dbReference>
<dbReference type="GO" id="GO:0000139">
    <property type="term" value="C:Golgi membrane"/>
    <property type="evidence" value="ECO:0007669"/>
    <property type="project" value="UniProtKB-SubCell"/>
</dbReference>
<keyword evidence="11" id="KW-0328">Glycosyltransferase</keyword>
<evidence type="ECO:0000313" key="11">
    <source>
        <dbReference type="EMBL" id="ORY80436.1"/>
    </source>
</evidence>
<protein>
    <submittedName>
        <fullName evidence="11">Mannosyltransferase putative-domain-containing protein</fullName>
    </submittedName>
</protein>
<evidence type="ECO:0000256" key="2">
    <source>
        <dbReference type="ARBA" id="ARBA00004922"/>
    </source>
</evidence>
<dbReference type="GO" id="GO:0000026">
    <property type="term" value="F:alpha-1,2-mannosyltransferase activity"/>
    <property type="evidence" value="ECO:0007669"/>
    <property type="project" value="TreeGrafter"/>
</dbReference>
<comment type="caution">
    <text evidence="11">The sequence shown here is derived from an EMBL/GenBank/DDBJ whole genome shotgun (WGS) entry which is preliminary data.</text>
</comment>
<evidence type="ECO:0000256" key="6">
    <source>
        <dbReference type="ARBA" id="ARBA00022968"/>
    </source>
</evidence>
<keyword evidence="7" id="KW-1133">Transmembrane helix</keyword>
<accession>A0A1Y2FAR5</accession>
<keyword evidence="4 11" id="KW-0808">Transferase</keyword>
<name>A0A1Y2FAR5_PROLT</name>
<dbReference type="EMBL" id="MCFI01000013">
    <property type="protein sequence ID" value="ORY80436.1"/>
    <property type="molecule type" value="Genomic_DNA"/>
</dbReference>
<dbReference type="SUPFAM" id="SSF53448">
    <property type="entry name" value="Nucleotide-diphospho-sugar transferases"/>
    <property type="match status" value="1"/>
</dbReference>
<dbReference type="InterPro" id="IPR022751">
    <property type="entry name" value="Alpha_mannosyltransferase"/>
</dbReference>
<dbReference type="PANTHER" id="PTHR31646:SF1">
    <property type="entry name" value="ALPHA-1,2-MANNOSYLTRANSFERASE MNN2"/>
    <property type="match status" value="1"/>
</dbReference>
<organism evidence="11 12">
    <name type="scientific">Protomyces lactucae-debilis</name>
    <dbReference type="NCBI Taxonomy" id="2754530"/>
    <lineage>
        <taxon>Eukaryota</taxon>
        <taxon>Fungi</taxon>
        <taxon>Dikarya</taxon>
        <taxon>Ascomycota</taxon>
        <taxon>Taphrinomycotina</taxon>
        <taxon>Taphrinomycetes</taxon>
        <taxon>Taphrinales</taxon>
        <taxon>Protomycetaceae</taxon>
        <taxon>Protomyces</taxon>
    </lineage>
</organism>
<keyword evidence="9" id="KW-0472">Membrane</keyword>
<evidence type="ECO:0000313" key="12">
    <source>
        <dbReference type="Proteomes" id="UP000193685"/>
    </source>
</evidence>
<dbReference type="InterPro" id="IPR029044">
    <property type="entry name" value="Nucleotide-diphossugar_trans"/>
</dbReference>
<evidence type="ECO:0000256" key="3">
    <source>
        <dbReference type="ARBA" id="ARBA00009105"/>
    </source>
</evidence>
<dbReference type="AlphaFoldDB" id="A0A1Y2FAR5"/>
<dbReference type="PANTHER" id="PTHR31646">
    <property type="entry name" value="ALPHA-1,2-MANNOSYLTRANSFERASE MNN2"/>
    <property type="match status" value="1"/>
</dbReference>
<evidence type="ECO:0000256" key="8">
    <source>
        <dbReference type="ARBA" id="ARBA00023034"/>
    </source>
</evidence>
<gene>
    <name evidence="11" type="ORF">BCR37DRAFT_404899</name>
</gene>
<comment type="subcellular location">
    <subcellularLocation>
        <location evidence="1">Golgi apparatus membrane</location>
        <topology evidence="1">Single-pass type II membrane protein</topology>
    </subcellularLocation>
</comment>
<dbReference type="GO" id="GO:0046354">
    <property type="term" value="P:mannan biosynthetic process"/>
    <property type="evidence" value="ECO:0007669"/>
    <property type="project" value="TreeGrafter"/>
</dbReference>
<keyword evidence="5" id="KW-0812">Transmembrane</keyword>
<evidence type="ECO:0000256" key="4">
    <source>
        <dbReference type="ARBA" id="ARBA00022679"/>
    </source>
</evidence>
<comment type="pathway">
    <text evidence="2">Protein modification; protein glycosylation.</text>
</comment>
<dbReference type="OrthoDB" id="430354at2759"/>
<keyword evidence="6" id="KW-0735">Signal-anchor</keyword>
<feature type="region of interest" description="Disordered" evidence="10">
    <location>
        <begin position="432"/>
        <end position="451"/>
    </location>
</feature>
<evidence type="ECO:0000256" key="9">
    <source>
        <dbReference type="ARBA" id="ARBA00023136"/>
    </source>
</evidence>
<evidence type="ECO:0000256" key="5">
    <source>
        <dbReference type="ARBA" id="ARBA00022692"/>
    </source>
</evidence>
<reference evidence="11 12" key="1">
    <citation type="submission" date="2016-07" db="EMBL/GenBank/DDBJ databases">
        <title>Pervasive Adenine N6-methylation of Active Genes in Fungi.</title>
        <authorList>
            <consortium name="DOE Joint Genome Institute"/>
            <person name="Mondo S.J."/>
            <person name="Dannebaum R.O."/>
            <person name="Kuo R.C."/>
            <person name="Labutti K."/>
            <person name="Haridas S."/>
            <person name="Kuo A."/>
            <person name="Salamov A."/>
            <person name="Ahrendt S.R."/>
            <person name="Lipzen A."/>
            <person name="Sullivan W."/>
            <person name="Andreopoulos W.B."/>
            <person name="Clum A."/>
            <person name="Lindquist E."/>
            <person name="Daum C."/>
            <person name="Ramamoorthy G.K."/>
            <person name="Gryganskyi A."/>
            <person name="Culley D."/>
            <person name="Magnuson J.K."/>
            <person name="James T.Y."/>
            <person name="O'Malley M.A."/>
            <person name="Stajich J.E."/>
            <person name="Spatafora J.W."/>
            <person name="Visel A."/>
            <person name="Grigoriev I.V."/>
        </authorList>
    </citation>
    <scope>NUCLEOTIDE SEQUENCE [LARGE SCALE GENOMIC DNA]</scope>
    <source>
        <strain evidence="11 12">12-1054</strain>
    </source>
</reference>
<comment type="similarity">
    <text evidence="3">Belongs to the MNN1/MNT family.</text>
</comment>
<keyword evidence="8" id="KW-0333">Golgi apparatus</keyword>
<dbReference type="GeneID" id="63788667"/>
<evidence type="ECO:0000256" key="10">
    <source>
        <dbReference type="SAM" id="MobiDB-lite"/>
    </source>
</evidence>
<evidence type="ECO:0000256" key="1">
    <source>
        <dbReference type="ARBA" id="ARBA00004323"/>
    </source>
</evidence>
<dbReference type="RefSeq" id="XP_040724324.1">
    <property type="nucleotide sequence ID" value="XM_040872068.1"/>
</dbReference>
<dbReference type="STRING" id="56484.A0A1Y2FAR5"/>
<evidence type="ECO:0000256" key="7">
    <source>
        <dbReference type="ARBA" id="ARBA00022989"/>
    </source>
</evidence>
<dbReference type="Pfam" id="PF11051">
    <property type="entry name" value="Mannosyl_trans3"/>
    <property type="match status" value="2"/>
</dbReference>
<feature type="compositionally biased region" description="Basic and acidic residues" evidence="10">
    <location>
        <begin position="439"/>
        <end position="451"/>
    </location>
</feature>
<keyword evidence="12" id="KW-1185">Reference proteome</keyword>